<feature type="compositionally biased region" description="Acidic residues" evidence="1">
    <location>
        <begin position="75"/>
        <end position="85"/>
    </location>
</feature>
<dbReference type="EMBL" id="MU825396">
    <property type="protein sequence ID" value="KAJ7394683.1"/>
    <property type="molecule type" value="Genomic_DNA"/>
</dbReference>
<feature type="chain" id="PRO_5040723105" evidence="2">
    <location>
        <begin position="38"/>
        <end position="160"/>
    </location>
</feature>
<comment type="caution">
    <text evidence="3">The sequence shown here is derived from an EMBL/GenBank/DDBJ whole genome shotgun (WGS) entry which is preliminary data.</text>
</comment>
<dbReference type="AlphaFoldDB" id="A0A9X0A775"/>
<feature type="region of interest" description="Disordered" evidence="1">
    <location>
        <begin position="38"/>
        <end position="125"/>
    </location>
</feature>
<feature type="compositionally biased region" description="Acidic residues" evidence="1">
    <location>
        <begin position="99"/>
        <end position="115"/>
    </location>
</feature>
<feature type="compositionally biased region" description="Basic and acidic residues" evidence="1">
    <location>
        <begin position="86"/>
        <end position="97"/>
    </location>
</feature>
<protein>
    <submittedName>
        <fullName evidence="3">Uncharacterized protein</fullName>
    </submittedName>
</protein>
<evidence type="ECO:0000256" key="1">
    <source>
        <dbReference type="SAM" id="MobiDB-lite"/>
    </source>
</evidence>
<dbReference type="Proteomes" id="UP001163046">
    <property type="component" value="Unassembled WGS sequence"/>
</dbReference>
<keyword evidence="4" id="KW-1185">Reference proteome</keyword>
<evidence type="ECO:0000313" key="4">
    <source>
        <dbReference type="Proteomes" id="UP001163046"/>
    </source>
</evidence>
<evidence type="ECO:0000256" key="2">
    <source>
        <dbReference type="SAM" id="SignalP"/>
    </source>
</evidence>
<feature type="compositionally biased region" description="Low complexity" evidence="1">
    <location>
        <begin position="54"/>
        <end position="74"/>
    </location>
</feature>
<sequence length="160" mass="17845">MRRTLFRKEKRIRIKMKISYLLLLFCVLLSSLHCCLSRPRGDSSSPEETELSEESGQSGDSVDSGDYSYSSESGDSADSENSEDSGEGREIRRRSLFDSEIDESDESGDSEDSGESGDFQESGRDGMEVLLLPGLSLSPTLLPLMDNYFMDIFPAFNQRP</sequence>
<gene>
    <name evidence="3" type="ORF">OS493_000505</name>
</gene>
<accession>A0A9X0A775</accession>
<name>A0A9X0A775_9CNID</name>
<keyword evidence="2" id="KW-0732">Signal</keyword>
<feature type="signal peptide" evidence="2">
    <location>
        <begin position="1"/>
        <end position="37"/>
    </location>
</feature>
<organism evidence="3 4">
    <name type="scientific">Desmophyllum pertusum</name>
    <dbReference type="NCBI Taxonomy" id="174260"/>
    <lineage>
        <taxon>Eukaryota</taxon>
        <taxon>Metazoa</taxon>
        <taxon>Cnidaria</taxon>
        <taxon>Anthozoa</taxon>
        <taxon>Hexacorallia</taxon>
        <taxon>Scleractinia</taxon>
        <taxon>Caryophylliina</taxon>
        <taxon>Caryophylliidae</taxon>
        <taxon>Desmophyllum</taxon>
    </lineage>
</organism>
<reference evidence="3" key="1">
    <citation type="submission" date="2023-01" db="EMBL/GenBank/DDBJ databases">
        <title>Genome assembly of the deep-sea coral Lophelia pertusa.</title>
        <authorList>
            <person name="Herrera S."/>
            <person name="Cordes E."/>
        </authorList>
    </citation>
    <scope>NUCLEOTIDE SEQUENCE</scope>
    <source>
        <strain evidence="3">USNM1676648</strain>
        <tissue evidence="3">Polyp</tissue>
    </source>
</reference>
<proteinExistence type="predicted"/>
<evidence type="ECO:0000313" key="3">
    <source>
        <dbReference type="EMBL" id="KAJ7394683.1"/>
    </source>
</evidence>